<dbReference type="Pfam" id="PF01066">
    <property type="entry name" value="CDP-OH_P_transf"/>
    <property type="match status" value="1"/>
</dbReference>
<evidence type="ECO:0000313" key="5">
    <source>
        <dbReference type="Proteomes" id="UP000199161"/>
    </source>
</evidence>
<feature type="transmembrane region" description="Helical" evidence="3">
    <location>
        <begin position="37"/>
        <end position="54"/>
    </location>
</feature>
<dbReference type="InterPro" id="IPR048254">
    <property type="entry name" value="CDP_ALCOHOL_P_TRANSF_CS"/>
</dbReference>
<dbReference type="Gene3D" id="1.20.120.1760">
    <property type="match status" value="1"/>
</dbReference>
<evidence type="ECO:0000256" key="3">
    <source>
        <dbReference type="SAM" id="Phobius"/>
    </source>
</evidence>
<dbReference type="EMBL" id="FOKW01000003">
    <property type="protein sequence ID" value="SFB92365.1"/>
    <property type="molecule type" value="Genomic_DNA"/>
</dbReference>
<dbReference type="OrthoDB" id="221913at2157"/>
<sequence>MLPRFVGRLGVADVVTVANAALGFVATVIAFVDIDLAARLILLAAVADGLDGILARRYGGTEAGPYLDSLADVASFAVAPAVLAFVVVTDGFGIGFDGGVTVELLLVTVVCALFVATAVTRLGMYTAYDTAANYTEGIQTTLAATILGAAILARVADAWLVLAITGAFCYLMVSRITYPDLLARDAGIMGVVHVLAVLVPEFADRSFPFALLLLGLAYMTLSPWFYWRNDPRPAELDAHGNA</sequence>
<keyword evidence="3" id="KW-0472">Membrane</keyword>
<accession>A0A1I1EYY7</accession>
<proteinExistence type="inferred from homology"/>
<dbReference type="InterPro" id="IPR043130">
    <property type="entry name" value="CDP-OH_PTrfase_TM_dom"/>
</dbReference>
<dbReference type="PROSITE" id="PS00379">
    <property type="entry name" value="CDP_ALCOHOL_P_TRANSF"/>
    <property type="match status" value="1"/>
</dbReference>
<reference evidence="5" key="1">
    <citation type="submission" date="2016-10" db="EMBL/GenBank/DDBJ databases">
        <authorList>
            <person name="Varghese N."/>
            <person name="Submissions S."/>
        </authorList>
    </citation>
    <scope>NUCLEOTIDE SEQUENCE [LARGE SCALE GENOMIC DNA]</scope>
    <source>
        <strain evidence="5">DSM 13078</strain>
    </source>
</reference>
<feature type="transmembrane region" description="Helical" evidence="3">
    <location>
        <begin position="100"/>
        <end position="119"/>
    </location>
</feature>
<evidence type="ECO:0000256" key="2">
    <source>
        <dbReference type="RuleBase" id="RU003750"/>
    </source>
</evidence>
<evidence type="ECO:0000256" key="1">
    <source>
        <dbReference type="ARBA" id="ARBA00022679"/>
    </source>
</evidence>
<dbReference type="NCBIfam" id="NF038086">
    <property type="entry name" value="anchor_synt_A"/>
    <property type="match status" value="1"/>
</dbReference>
<gene>
    <name evidence="4" type="ORF">SAMN05444422_10359</name>
</gene>
<name>A0A1I1EYY7_NATHA</name>
<dbReference type="GO" id="GO:0008654">
    <property type="term" value="P:phospholipid biosynthetic process"/>
    <property type="evidence" value="ECO:0007669"/>
    <property type="project" value="InterPro"/>
</dbReference>
<feature type="transmembrane region" description="Helical" evidence="3">
    <location>
        <begin position="186"/>
        <end position="203"/>
    </location>
</feature>
<dbReference type="GO" id="GO:0016020">
    <property type="term" value="C:membrane"/>
    <property type="evidence" value="ECO:0007669"/>
    <property type="project" value="InterPro"/>
</dbReference>
<comment type="similarity">
    <text evidence="2">Belongs to the CDP-alcohol phosphatidyltransferase class-I family.</text>
</comment>
<keyword evidence="1 2" id="KW-0808">Transferase</keyword>
<keyword evidence="3" id="KW-1133">Transmembrane helix</keyword>
<feature type="transmembrane region" description="Helical" evidence="3">
    <location>
        <begin position="66"/>
        <end position="88"/>
    </location>
</feature>
<dbReference type="Proteomes" id="UP000199161">
    <property type="component" value="Unassembled WGS sequence"/>
</dbReference>
<feature type="transmembrane region" description="Helical" evidence="3">
    <location>
        <begin position="158"/>
        <end position="174"/>
    </location>
</feature>
<organism evidence="4 5">
    <name type="scientific">Natronobacterium haloterrestre</name>
    <name type="common">Halobiforma haloterrestris</name>
    <dbReference type="NCBI Taxonomy" id="148448"/>
    <lineage>
        <taxon>Archaea</taxon>
        <taxon>Methanobacteriati</taxon>
        <taxon>Methanobacteriota</taxon>
        <taxon>Stenosarchaea group</taxon>
        <taxon>Halobacteria</taxon>
        <taxon>Halobacteriales</taxon>
        <taxon>Natrialbaceae</taxon>
        <taxon>Natronobacterium</taxon>
    </lineage>
</organism>
<protein>
    <submittedName>
        <fullName evidence="4">CDP-diacylglycerol---serine O-phosphatidyltransferase</fullName>
    </submittedName>
</protein>
<dbReference type="AlphaFoldDB" id="A0A1I1EYY7"/>
<keyword evidence="5" id="KW-1185">Reference proteome</keyword>
<feature type="transmembrane region" description="Helical" evidence="3">
    <location>
        <begin position="131"/>
        <end position="152"/>
    </location>
</feature>
<dbReference type="RefSeq" id="WP_089786555.1">
    <property type="nucleotide sequence ID" value="NZ_FOKW01000003.1"/>
</dbReference>
<dbReference type="InterPro" id="IPR000462">
    <property type="entry name" value="CDP-OH_P_trans"/>
</dbReference>
<feature type="transmembrane region" description="Helical" evidence="3">
    <location>
        <begin position="209"/>
        <end position="227"/>
    </location>
</feature>
<dbReference type="GO" id="GO:0016780">
    <property type="term" value="F:phosphotransferase activity, for other substituted phosphate groups"/>
    <property type="evidence" value="ECO:0007669"/>
    <property type="project" value="InterPro"/>
</dbReference>
<keyword evidence="3" id="KW-0812">Transmembrane</keyword>
<evidence type="ECO:0000313" key="4">
    <source>
        <dbReference type="EMBL" id="SFB92365.1"/>
    </source>
</evidence>
<feature type="transmembrane region" description="Helical" evidence="3">
    <location>
        <begin position="12"/>
        <end position="31"/>
    </location>
</feature>